<feature type="domain" description="Herpesvirus glycoprotein L N-terminal" evidence="1">
    <location>
        <begin position="20"/>
        <end position="96"/>
    </location>
</feature>
<reference evidence="2" key="2">
    <citation type="submission" date="2019-05" db="EMBL/GenBank/DDBJ databases">
        <authorList>
            <person name="Sutherland M."/>
            <person name="Sarker S."/>
            <person name="Raidal S.R."/>
        </authorList>
    </citation>
    <scope>NUCLEOTIDE SEQUENCE</scope>
    <source>
        <strain evidence="2">PsHV 5</strain>
    </source>
</reference>
<gene>
    <name evidence="2" type="primary">envelope glycoprotein L</name>
</gene>
<keyword evidence="3" id="KW-1185">Reference proteome</keyword>
<dbReference type="Gene3D" id="3.30.390.170">
    <property type="match status" value="1"/>
</dbReference>
<evidence type="ECO:0000313" key="2">
    <source>
        <dbReference type="EMBL" id="QFU14602.1"/>
    </source>
</evidence>
<dbReference type="InterPro" id="IPR007923">
    <property type="entry name" value="Herpes_gL_N"/>
</dbReference>
<dbReference type="GO" id="GO:0019031">
    <property type="term" value="C:viral envelope"/>
    <property type="evidence" value="ECO:0007669"/>
    <property type="project" value="UniProtKB-KW"/>
</dbReference>
<sequence length="146" mass="16361">MCIISPAYPDTNELILPRVFQSVDLIYTVPCATSKAQYGPVPSSNLIEDLTGIVVRPYCPTLEVLLYFNNGYTIRVNPYLTLRLISRALSDVREDTARVLRHLLYIIAENKFVAASVYPNNSQSFPSIQVPDDQVPDAHVFENDGL</sequence>
<name>A0A5P9JP41_9ALPH</name>
<evidence type="ECO:0000259" key="1">
    <source>
        <dbReference type="Pfam" id="PF05259"/>
    </source>
</evidence>
<dbReference type="EMBL" id="MK955929">
    <property type="protein sequence ID" value="QFU14602.1"/>
    <property type="molecule type" value="Genomic_DNA"/>
</dbReference>
<proteinExistence type="predicted"/>
<dbReference type="RefSeq" id="YP_010802632.1">
    <property type="nucleotide sequence ID" value="NC_077028.1"/>
</dbReference>
<dbReference type="GeneID" id="80541405"/>
<protein>
    <submittedName>
        <fullName evidence="2">Envelope glycoprotein L</fullName>
    </submittedName>
</protein>
<organism evidence="2 3">
    <name type="scientific">Psittacid alphaherpesvirus 5</name>
    <dbReference type="NCBI Taxonomy" id="2972693"/>
    <lineage>
        <taxon>Viruses</taxon>
        <taxon>Duplodnaviria</taxon>
        <taxon>Heunggongvirae</taxon>
        <taxon>Peploviricota</taxon>
        <taxon>Herviviricetes</taxon>
        <taxon>Herpesvirales</taxon>
        <taxon>Orthoherpesviridae</taxon>
        <taxon>Alphaherpesvirinae</taxon>
        <taxon>Iltovirus</taxon>
        <taxon>Iltovirus psittacidalpha5</taxon>
    </lineage>
</organism>
<keyword evidence="2" id="KW-0946">Virion</keyword>
<dbReference type="Pfam" id="PF05259">
    <property type="entry name" value="Herpes_UL1"/>
    <property type="match status" value="1"/>
</dbReference>
<evidence type="ECO:0000313" key="3">
    <source>
        <dbReference type="Proteomes" id="UP001162227"/>
    </source>
</evidence>
<dbReference type="KEGG" id="vg:80541405"/>
<dbReference type="InterPro" id="IPR038311">
    <property type="entry name" value="Herpes_gL_N_sf"/>
</dbReference>
<dbReference type="Proteomes" id="UP001162227">
    <property type="component" value="Segment"/>
</dbReference>
<accession>A0A5P9JP41</accession>
<keyword evidence="2" id="KW-0261">Viral envelope protein</keyword>
<dbReference type="PROSITE" id="PS52024">
    <property type="entry name" value="GL_AHV"/>
    <property type="match status" value="1"/>
</dbReference>
<reference evidence="2" key="1">
    <citation type="journal article" date="2019" name="Vet. Microbiol.">
        <title>Molecular and microscopic characterisation of a novel pathogenic herpesvirus from Indian ringneck parrots (Psittacula krameri).</title>
        <authorList>
            <person name="Sutherland M."/>
            <person name="Sarker S."/>
            <person name="Raidal S.R."/>
        </authorList>
    </citation>
    <scope>NUCLEOTIDE SEQUENCE</scope>
    <source>
        <strain evidence="2">PsHV 5</strain>
    </source>
</reference>